<evidence type="ECO:0000313" key="10">
    <source>
        <dbReference type="EMBL" id="SDT26160.1"/>
    </source>
</evidence>
<dbReference type="InterPro" id="IPR003439">
    <property type="entry name" value="ABC_transporter-like_ATP-bd"/>
</dbReference>
<dbReference type="Pfam" id="PF00005">
    <property type="entry name" value="ABC_tran"/>
    <property type="match status" value="1"/>
</dbReference>
<keyword evidence="5 7" id="KW-1133">Transmembrane helix</keyword>
<dbReference type="GO" id="GO:0045454">
    <property type="term" value="P:cell redox homeostasis"/>
    <property type="evidence" value="ECO:0007669"/>
    <property type="project" value="InterPro"/>
</dbReference>
<name>A0A1H1YXJ4_9GAMM</name>
<feature type="transmembrane region" description="Helical" evidence="7">
    <location>
        <begin position="63"/>
        <end position="80"/>
    </location>
</feature>
<gene>
    <name evidence="10" type="ORF">SAMN05216421_3305</name>
</gene>
<dbReference type="Pfam" id="PF00664">
    <property type="entry name" value="ABC_membrane"/>
    <property type="match status" value="1"/>
</dbReference>
<evidence type="ECO:0000256" key="2">
    <source>
        <dbReference type="ARBA" id="ARBA00022692"/>
    </source>
</evidence>
<evidence type="ECO:0000256" key="7">
    <source>
        <dbReference type="SAM" id="Phobius"/>
    </source>
</evidence>
<dbReference type="RefSeq" id="WP_093397063.1">
    <property type="nucleotide sequence ID" value="NZ_LT629736.1"/>
</dbReference>
<dbReference type="AlphaFoldDB" id="A0A1H1YXJ4"/>
<evidence type="ECO:0000256" key="4">
    <source>
        <dbReference type="ARBA" id="ARBA00022840"/>
    </source>
</evidence>
<dbReference type="InterPro" id="IPR039421">
    <property type="entry name" value="Type_1_exporter"/>
</dbReference>
<dbReference type="PROSITE" id="PS00211">
    <property type="entry name" value="ABC_TRANSPORTER_1"/>
    <property type="match status" value="1"/>
</dbReference>
<dbReference type="OrthoDB" id="6336411at2"/>
<evidence type="ECO:0000256" key="6">
    <source>
        <dbReference type="ARBA" id="ARBA00023136"/>
    </source>
</evidence>
<dbReference type="Gene3D" id="1.20.1560.10">
    <property type="entry name" value="ABC transporter type 1, transmembrane domain"/>
    <property type="match status" value="1"/>
</dbReference>
<dbReference type="CDD" id="cd03228">
    <property type="entry name" value="ABCC_MRP_Like"/>
    <property type="match status" value="1"/>
</dbReference>
<keyword evidence="4 10" id="KW-0067">ATP-binding</keyword>
<evidence type="ECO:0000259" key="8">
    <source>
        <dbReference type="PROSITE" id="PS50893"/>
    </source>
</evidence>
<feature type="transmembrane region" description="Helical" evidence="7">
    <location>
        <begin position="20"/>
        <end position="43"/>
    </location>
</feature>
<evidence type="ECO:0000313" key="11">
    <source>
        <dbReference type="Proteomes" id="UP000243207"/>
    </source>
</evidence>
<accession>A0A1H1YXJ4</accession>
<dbReference type="InterPro" id="IPR011527">
    <property type="entry name" value="ABC1_TM_dom"/>
</dbReference>
<dbReference type="InterPro" id="IPR003593">
    <property type="entry name" value="AAA+_ATPase"/>
</dbReference>
<keyword evidence="6 7" id="KW-0472">Membrane</keyword>
<feature type="transmembrane region" description="Helical" evidence="7">
    <location>
        <begin position="249"/>
        <end position="274"/>
    </location>
</feature>
<evidence type="ECO:0000256" key="5">
    <source>
        <dbReference type="ARBA" id="ARBA00022989"/>
    </source>
</evidence>
<dbReference type="GO" id="GO:0140359">
    <property type="term" value="F:ABC-type transporter activity"/>
    <property type="evidence" value="ECO:0007669"/>
    <property type="project" value="InterPro"/>
</dbReference>
<feature type="transmembrane region" description="Helical" evidence="7">
    <location>
        <begin position="168"/>
        <end position="189"/>
    </location>
</feature>
<dbReference type="PANTHER" id="PTHR24221">
    <property type="entry name" value="ATP-BINDING CASSETTE SUB-FAMILY B"/>
    <property type="match status" value="1"/>
</dbReference>
<evidence type="ECO:0000259" key="9">
    <source>
        <dbReference type="PROSITE" id="PS50929"/>
    </source>
</evidence>
<dbReference type="InterPro" id="IPR017871">
    <property type="entry name" value="ABC_transporter-like_CS"/>
</dbReference>
<dbReference type="GO" id="GO:0005524">
    <property type="term" value="F:ATP binding"/>
    <property type="evidence" value="ECO:0007669"/>
    <property type="project" value="UniProtKB-KW"/>
</dbReference>
<reference evidence="11" key="1">
    <citation type="submission" date="2016-10" db="EMBL/GenBank/DDBJ databases">
        <authorList>
            <person name="Varghese N."/>
            <person name="Submissions S."/>
        </authorList>
    </citation>
    <scope>NUCLEOTIDE SEQUENCE [LARGE SCALE GENOMIC DNA]</scope>
    <source>
        <strain evidence="11">NRRL B-51270</strain>
    </source>
</reference>
<dbReference type="PANTHER" id="PTHR24221:SF654">
    <property type="entry name" value="ATP-BINDING CASSETTE SUB-FAMILY B MEMBER 6"/>
    <property type="match status" value="1"/>
</dbReference>
<dbReference type="STRING" id="487184.SAMN05216421_3305"/>
<feature type="domain" description="ABC transporter" evidence="8">
    <location>
        <begin position="339"/>
        <end position="552"/>
    </location>
</feature>
<keyword evidence="3" id="KW-0547">Nucleotide-binding</keyword>
<dbReference type="SUPFAM" id="SSF90123">
    <property type="entry name" value="ABC transporter transmembrane region"/>
    <property type="match status" value="1"/>
</dbReference>
<dbReference type="PROSITE" id="PS50893">
    <property type="entry name" value="ABC_TRANSPORTER_2"/>
    <property type="match status" value="1"/>
</dbReference>
<dbReference type="SMART" id="SM00382">
    <property type="entry name" value="AAA"/>
    <property type="match status" value="1"/>
</dbReference>
<dbReference type="InterPro" id="IPR036640">
    <property type="entry name" value="ABC1_TM_sf"/>
</dbReference>
<feature type="transmembrane region" description="Helical" evidence="7">
    <location>
        <begin position="141"/>
        <end position="162"/>
    </location>
</feature>
<comment type="subcellular location">
    <subcellularLocation>
        <location evidence="1">Cell membrane</location>
        <topology evidence="1">Multi-pass membrane protein</topology>
    </subcellularLocation>
</comment>
<sequence length="553" mass="59641">MRDIWPWVQLILVRRVRLAVGALLMALTIAGGIGLLALSGWFITATGLTALLWASGTRTPFDVYIPGGGIRFFALTRTLSRYAERLYNHDTVLRLLADLRTAHFSAMSKLDAATLARWRSAQWLNRLTADIDALDNLYLRLLAPPLVALLGVVGISLLIGWYQPRSALWVAAALIALLMLNTLGVAWWTRRLGASQVERVDTLRSEAVEHVQGLAELTAAGARLSHQSRLLRISAASLAEEQGLRGRTALVQAASTVVMQGAALGVLFGALLAYRDGALSGPVAVMLTLAVMGLAEAFAGLPAAFAMFGATRRAAQRLNEQRRVQSSLVDPGGAAAPSAGLPDLSFEDVCVAHAGIQALTLMVEPGERLAIIGPSGCGKSTLADLAARLIDPDHGRLCSGGVSLRDLSLDSWRERVGYLTQRTELMHDSIAANLWLARPDASFERLWSVLELVELGDAVEGFADGILTWAGESGRQLSGGEARRVALARVLLKDSPFVILDEPFSGLDEATAERIRNNLEPWLAGRTVLMFAHAAEALPHADRQLSWSQLNRR</sequence>
<dbReference type="Proteomes" id="UP000243207">
    <property type="component" value="Chromosome I"/>
</dbReference>
<dbReference type="InterPro" id="IPR014223">
    <property type="entry name" value="ABC_CydC/D"/>
</dbReference>
<dbReference type="GO" id="GO:0034040">
    <property type="term" value="F:ATPase-coupled lipid transmembrane transporter activity"/>
    <property type="evidence" value="ECO:0007669"/>
    <property type="project" value="TreeGrafter"/>
</dbReference>
<dbReference type="GO" id="GO:0016887">
    <property type="term" value="F:ATP hydrolysis activity"/>
    <property type="evidence" value="ECO:0007669"/>
    <property type="project" value="InterPro"/>
</dbReference>
<feature type="domain" description="ABC transmembrane type-1" evidence="9">
    <location>
        <begin position="19"/>
        <end position="310"/>
    </location>
</feature>
<dbReference type="SUPFAM" id="SSF52540">
    <property type="entry name" value="P-loop containing nucleoside triphosphate hydrolases"/>
    <property type="match status" value="1"/>
</dbReference>
<protein>
    <submittedName>
        <fullName evidence="10">ATP-binding cassette, subfamily C, CydC</fullName>
    </submittedName>
</protein>
<keyword evidence="11" id="KW-1185">Reference proteome</keyword>
<dbReference type="InterPro" id="IPR027417">
    <property type="entry name" value="P-loop_NTPase"/>
</dbReference>
<organism evidence="10 11">
    <name type="scientific">Halopseudomonas xinjiangensis</name>
    <dbReference type="NCBI Taxonomy" id="487184"/>
    <lineage>
        <taxon>Bacteria</taxon>
        <taxon>Pseudomonadati</taxon>
        <taxon>Pseudomonadota</taxon>
        <taxon>Gammaproteobacteria</taxon>
        <taxon>Pseudomonadales</taxon>
        <taxon>Pseudomonadaceae</taxon>
        <taxon>Halopseudomonas</taxon>
    </lineage>
</organism>
<evidence type="ECO:0000256" key="1">
    <source>
        <dbReference type="ARBA" id="ARBA00004651"/>
    </source>
</evidence>
<dbReference type="Gene3D" id="3.40.50.300">
    <property type="entry name" value="P-loop containing nucleotide triphosphate hydrolases"/>
    <property type="match status" value="1"/>
</dbReference>
<keyword evidence="2 7" id="KW-0812">Transmembrane</keyword>
<feature type="transmembrane region" description="Helical" evidence="7">
    <location>
        <begin position="286"/>
        <end position="308"/>
    </location>
</feature>
<dbReference type="GO" id="GO:0034775">
    <property type="term" value="P:glutathione transmembrane transport"/>
    <property type="evidence" value="ECO:0007669"/>
    <property type="project" value="InterPro"/>
</dbReference>
<proteinExistence type="predicted"/>
<dbReference type="NCBIfam" id="TIGR02868">
    <property type="entry name" value="CydC"/>
    <property type="match status" value="1"/>
</dbReference>
<dbReference type="GO" id="GO:0005886">
    <property type="term" value="C:plasma membrane"/>
    <property type="evidence" value="ECO:0007669"/>
    <property type="project" value="UniProtKB-SubCell"/>
</dbReference>
<evidence type="ECO:0000256" key="3">
    <source>
        <dbReference type="ARBA" id="ARBA00022741"/>
    </source>
</evidence>
<dbReference type="EMBL" id="LT629736">
    <property type="protein sequence ID" value="SDT26160.1"/>
    <property type="molecule type" value="Genomic_DNA"/>
</dbReference>
<dbReference type="PROSITE" id="PS50929">
    <property type="entry name" value="ABC_TM1F"/>
    <property type="match status" value="1"/>
</dbReference>